<evidence type="ECO:0000256" key="8">
    <source>
        <dbReference type="ARBA" id="ARBA00023062"/>
    </source>
</evidence>
<evidence type="ECO:0000259" key="10">
    <source>
        <dbReference type="Pfam" id="PF01619"/>
    </source>
</evidence>
<evidence type="ECO:0000256" key="1">
    <source>
        <dbReference type="ARBA" id="ARBA00001974"/>
    </source>
</evidence>
<comment type="pathway">
    <text evidence="2">Amino-acid degradation; L-proline degradation into L-glutamate; L-glutamate from L-proline: step 1/2.</text>
</comment>
<keyword evidence="12" id="KW-1185">Reference proteome</keyword>
<dbReference type="InterPro" id="IPR029041">
    <property type="entry name" value="FAD-linked_oxidoreductase-like"/>
</dbReference>
<dbReference type="InterPro" id="IPR008219">
    <property type="entry name" value="PRODH_bac_arc"/>
</dbReference>
<dbReference type="PANTHER" id="PTHR13914">
    <property type="entry name" value="PROLINE OXIDASE"/>
    <property type="match status" value="1"/>
</dbReference>
<comment type="cofactor">
    <cofactor evidence="1">
        <name>FAD</name>
        <dbReference type="ChEBI" id="CHEBI:57692"/>
    </cofactor>
</comment>
<keyword evidence="6" id="KW-0274">FAD</keyword>
<evidence type="ECO:0000313" key="11">
    <source>
        <dbReference type="EMBL" id="GAA3752219.1"/>
    </source>
</evidence>
<proteinExistence type="predicted"/>
<dbReference type="Gene3D" id="3.20.20.220">
    <property type="match status" value="1"/>
</dbReference>
<evidence type="ECO:0000313" key="12">
    <source>
        <dbReference type="Proteomes" id="UP001500908"/>
    </source>
</evidence>
<dbReference type="PIRSF" id="PIRSF000196">
    <property type="entry name" value="Pro_dehydrog"/>
    <property type="match status" value="1"/>
</dbReference>
<keyword evidence="7" id="KW-0560">Oxidoreductase</keyword>
<reference evidence="12" key="1">
    <citation type="journal article" date="2019" name="Int. J. Syst. Evol. Microbiol.">
        <title>The Global Catalogue of Microorganisms (GCM) 10K type strain sequencing project: providing services to taxonomists for standard genome sequencing and annotation.</title>
        <authorList>
            <consortium name="The Broad Institute Genomics Platform"/>
            <consortium name="The Broad Institute Genome Sequencing Center for Infectious Disease"/>
            <person name="Wu L."/>
            <person name="Ma J."/>
        </authorList>
    </citation>
    <scope>NUCLEOTIDE SEQUENCE [LARGE SCALE GENOMIC DNA]</scope>
    <source>
        <strain evidence="12">JCM 17137</strain>
    </source>
</reference>
<sequence>MVLRQALLSASGSRRLRAFAANSPFARGVVDRFVAGEEVDTVIAVVASLAQEGLFASVDHLGEDTTHPRQAAQITEAYIGLLRRLSEEGLSSAAEVSVKPSAVGLGLGADGEELATANVARICAAAREAGTTVTLDMEGPESVSATLRMVRVLRADFPWLGCVLQSYLRRTDDDAVAMATPGARIRLCKGAYALDPAVAHTSHREVDAAFVRALRTLMQSSAFPMVATHDPRLIEIAGTLAALNRRSADDFEYQMLYGARPEEQRRLAGMGARVRVYVPYGRDWYGYLLRRLAERPANLVFAARAIAGRR</sequence>
<comment type="caution">
    <text evidence="11">The sequence shown here is derived from an EMBL/GenBank/DDBJ whole genome shotgun (WGS) entry which is preliminary data.</text>
</comment>
<keyword evidence="4" id="KW-0285">Flavoprotein</keyword>
<dbReference type="InterPro" id="IPR002872">
    <property type="entry name" value="Proline_DH_dom"/>
</dbReference>
<evidence type="ECO:0000256" key="5">
    <source>
        <dbReference type="ARBA" id="ARBA00022741"/>
    </source>
</evidence>
<keyword evidence="5" id="KW-0547">Nucleotide-binding</keyword>
<evidence type="ECO:0000256" key="2">
    <source>
        <dbReference type="ARBA" id="ARBA00004739"/>
    </source>
</evidence>
<evidence type="ECO:0000256" key="6">
    <source>
        <dbReference type="ARBA" id="ARBA00022827"/>
    </source>
</evidence>
<name>A0ABP7FZB1_9ACTN</name>
<evidence type="ECO:0000256" key="3">
    <source>
        <dbReference type="ARBA" id="ARBA00012695"/>
    </source>
</evidence>
<organism evidence="11 12">
    <name type="scientific">Salinactinospora qingdaonensis</name>
    <dbReference type="NCBI Taxonomy" id="702744"/>
    <lineage>
        <taxon>Bacteria</taxon>
        <taxon>Bacillati</taxon>
        <taxon>Actinomycetota</taxon>
        <taxon>Actinomycetes</taxon>
        <taxon>Streptosporangiales</taxon>
        <taxon>Nocardiopsidaceae</taxon>
        <taxon>Salinactinospora</taxon>
    </lineage>
</organism>
<dbReference type="SUPFAM" id="SSF51730">
    <property type="entry name" value="FAD-linked oxidoreductase"/>
    <property type="match status" value="1"/>
</dbReference>
<feature type="domain" description="Proline dehydrogenase" evidence="10">
    <location>
        <begin position="45"/>
        <end position="302"/>
    </location>
</feature>
<accession>A0ABP7FZB1</accession>
<dbReference type="RefSeq" id="WP_344973000.1">
    <property type="nucleotide sequence ID" value="NZ_BAABDD010000017.1"/>
</dbReference>
<keyword evidence="8" id="KW-0642">Proline metabolism</keyword>
<evidence type="ECO:0000256" key="9">
    <source>
        <dbReference type="ARBA" id="ARBA00048779"/>
    </source>
</evidence>
<protein>
    <recommendedName>
        <fullName evidence="3">proline dehydrogenase</fullName>
        <ecNumber evidence="3">1.5.5.2</ecNumber>
    </recommendedName>
</protein>
<comment type="catalytic activity">
    <reaction evidence="9">
        <text>L-proline + a quinone = (S)-1-pyrroline-5-carboxylate + a quinol + H(+)</text>
        <dbReference type="Rhea" id="RHEA:23784"/>
        <dbReference type="ChEBI" id="CHEBI:15378"/>
        <dbReference type="ChEBI" id="CHEBI:17388"/>
        <dbReference type="ChEBI" id="CHEBI:24646"/>
        <dbReference type="ChEBI" id="CHEBI:60039"/>
        <dbReference type="ChEBI" id="CHEBI:132124"/>
        <dbReference type="EC" id="1.5.5.2"/>
    </reaction>
</comment>
<dbReference type="Proteomes" id="UP001500908">
    <property type="component" value="Unassembled WGS sequence"/>
</dbReference>
<gene>
    <name evidence="11" type="ORF">GCM10022402_33970</name>
</gene>
<dbReference type="Pfam" id="PF01619">
    <property type="entry name" value="Pro_dh"/>
    <property type="match status" value="1"/>
</dbReference>
<evidence type="ECO:0000256" key="4">
    <source>
        <dbReference type="ARBA" id="ARBA00022630"/>
    </source>
</evidence>
<dbReference type="EC" id="1.5.5.2" evidence="3"/>
<evidence type="ECO:0000256" key="7">
    <source>
        <dbReference type="ARBA" id="ARBA00023002"/>
    </source>
</evidence>
<dbReference type="InterPro" id="IPR015659">
    <property type="entry name" value="Proline_oxidase"/>
</dbReference>
<dbReference type="PANTHER" id="PTHR13914:SF0">
    <property type="entry name" value="PROLINE DEHYDROGENASE 1, MITOCHONDRIAL"/>
    <property type="match status" value="1"/>
</dbReference>
<dbReference type="EMBL" id="BAABDD010000017">
    <property type="protein sequence ID" value="GAA3752219.1"/>
    <property type="molecule type" value="Genomic_DNA"/>
</dbReference>